<dbReference type="InterPro" id="IPR037018">
    <property type="entry name" value="GH65_N"/>
</dbReference>
<dbReference type="Proteomes" id="UP000035955">
    <property type="component" value="Unassembled WGS sequence"/>
</dbReference>
<feature type="domain" description="Glycoside hydrolase family 65 N-terminal" evidence="1">
    <location>
        <begin position="33"/>
        <end position="269"/>
    </location>
</feature>
<dbReference type="EMBL" id="LABY01000418">
    <property type="protein sequence ID" value="KMO27146.1"/>
    <property type="molecule type" value="Genomic_DNA"/>
</dbReference>
<proteinExistence type="predicted"/>
<keyword evidence="3" id="KW-1185">Reference proteome</keyword>
<reference evidence="2 3" key="1">
    <citation type="submission" date="2015-03" db="EMBL/GenBank/DDBJ databases">
        <title>Genome sequencing of Methylobacterium variabile DSM 16961.</title>
        <authorList>
            <person name="Chaudhry V."/>
            <person name="Patil P.B."/>
        </authorList>
    </citation>
    <scope>NUCLEOTIDE SEQUENCE [LARGE SCALE GENOMIC DNA]</scope>
    <source>
        <strain evidence="2 3">DSM 16961</strain>
    </source>
</reference>
<organism evidence="2 3">
    <name type="scientific">Methylobacterium variabile</name>
    <dbReference type="NCBI Taxonomy" id="298794"/>
    <lineage>
        <taxon>Bacteria</taxon>
        <taxon>Pseudomonadati</taxon>
        <taxon>Pseudomonadota</taxon>
        <taxon>Alphaproteobacteria</taxon>
        <taxon>Hyphomicrobiales</taxon>
        <taxon>Methylobacteriaceae</taxon>
        <taxon>Methylobacterium</taxon>
    </lineage>
</organism>
<feature type="non-terminal residue" evidence="2">
    <location>
        <position position="270"/>
    </location>
</feature>
<dbReference type="SUPFAM" id="SSF74650">
    <property type="entry name" value="Galactose mutarotase-like"/>
    <property type="match status" value="1"/>
</dbReference>
<dbReference type="GO" id="GO:0004553">
    <property type="term" value="F:hydrolase activity, hydrolyzing O-glycosyl compounds"/>
    <property type="evidence" value="ECO:0007669"/>
    <property type="project" value="TreeGrafter"/>
</dbReference>
<dbReference type="InterPro" id="IPR005196">
    <property type="entry name" value="Glyco_hydro_65_N"/>
</dbReference>
<dbReference type="InterPro" id="IPR011013">
    <property type="entry name" value="Gal_mutarotase_sf_dom"/>
</dbReference>
<dbReference type="AlphaFoldDB" id="A0A0J6UMA5"/>
<dbReference type="PANTHER" id="PTHR11051:SF8">
    <property type="entry name" value="PROTEIN-GLUCOSYLGALACTOSYLHYDROXYLYSINE GLUCOSIDASE"/>
    <property type="match status" value="1"/>
</dbReference>
<evidence type="ECO:0000313" key="3">
    <source>
        <dbReference type="Proteomes" id="UP000035955"/>
    </source>
</evidence>
<gene>
    <name evidence="2" type="ORF">VQ02_33675</name>
</gene>
<evidence type="ECO:0000259" key="1">
    <source>
        <dbReference type="Pfam" id="PF03636"/>
    </source>
</evidence>
<dbReference type="GO" id="GO:0005975">
    <property type="term" value="P:carbohydrate metabolic process"/>
    <property type="evidence" value="ECO:0007669"/>
    <property type="project" value="InterPro"/>
</dbReference>
<accession>A0A0J6UMA5</accession>
<dbReference type="PANTHER" id="PTHR11051">
    <property type="entry name" value="GLYCOSYL HYDROLASE-RELATED"/>
    <property type="match status" value="1"/>
</dbReference>
<comment type="caution">
    <text evidence="2">The sequence shown here is derived from an EMBL/GenBank/DDBJ whole genome shotgun (WGS) entry which is preliminary data.</text>
</comment>
<dbReference type="Pfam" id="PF03636">
    <property type="entry name" value="Glyco_hydro_65N"/>
    <property type="match status" value="1"/>
</dbReference>
<sequence length="270" mass="29642">MLRPRLIPPDDVFPPNPWAIEAVRYDGRLARNLTGQAETMFALSNGYLGLRGVTEEGMPVSETGTYLNGFYEHRPISYGERAYGFPTVGQSILNCPDGTALKLSVDDERFLLSDAEIRSYRRVLDFRSGTLSRDVRWVTAAGKSLRLQTLRLVSLAHRHLAAIEYTLTAEDREAEVVIASELRNDQPLATDTTDPRLAEGFVGRVLHPAGTRCEALRAVLSYRTRSSGLVLGCGMDHVVAADDPLTMQASCDDDLAMVVFRGTLAPGATI</sequence>
<evidence type="ECO:0000313" key="2">
    <source>
        <dbReference type="EMBL" id="KMO27146.1"/>
    </source>
</evidence>
<protein>
    <submittedName>
        <fullName evidence="2">Kojibiose phosphorylase</fullName>
    </submittedName>
</protein>
<name>A0A0J6UMA5_9HYPH</name>
<dbReference type="Gene3D" id="2.70.98.40">
    <property type="entry name" value="Glycoside hydrolase, family 65, N-terminal domain"/>
    <property type="match status" value="1"/>
</dbReference>
<dbReference type="GO" id="GO:0030246">
    <property type="term" value="F:carbohydrate binding"/>
    <property type="evidence" value="ECO:0007669"/>
    <property type="project" value="InterPro"/>
</dbReference>